<accession>A0A0E3ZUX2</accession>
<dbReference type="PATRIC" id="fig|1379870.5.peg.1637"/>
<dbReference type="EMBL" id="CP010429">
    <property type="protein sequence ID" value="AKD54779.1"/>
    <property type="molecule type" value="Genomic_DNA"/>
</dbReference>
<dbReference type="KEGG" id="srd:SD10_07540"/>
<gene>
    <name evidence="2" type="ORF">SD10_07540</name>
</gene>
<evidence type="ECO:0000313" key="2">
    <source>
        <dbReference type="EMBL" id="AKD54779.1"/>
    </source>
</evidence>
<dbReference type="AlphaFoldDB" id="A0A0E3ZUX2"/>
<dbReference type="HOGENOM" id="CLU_2587980_0_0_10"/>
<organism evidence="2 3">
    <name type="scientific">Spirosoma radiotolerans</name>
    <dbReference type="NCBI Taxonomy" id="1379870"/>
    <lineage>
        <taxon>Bacteria</taxon>
        <taxon>Pseudomonadati</taxon>
        <taxon>Bacteroidota</taxon>
        <taxon>Cytophagia</taxon>
        <taxon>Cytophagales</taxon>
        <taxon>Cytophagaceae</taxon>
        <taxon>Spirosoma</taxon>
    </lineage>
</organism>
<keyword evidence="3" id="KW-1185">Reference proteome</keyword>
<protein>
    <submittedName>
        <fullName evidence="2">Uncharacterized protein</fullName>
    </submittedName>
</protein>
<reference evidence="2 3" key="1">
    <citation type="journal article" date="2014" name="Curr. Microbiol.">
        <title>Spirosoma radiotolerans sp. nov., a gamma-radiation-resistant bacterium isolated from gamma ray-irradiated soil.</title>
        <authorList>
            <person name="Lee J.J."/>
            <person name="Srinivasan S."/>
            <person name="Lim S."/>
            <person name="Joe M."/>
            <person name="Im S."/>
            <person name="Bae S.I."/>
            <person name="Park K.R."/>
            <person name="Han J.H."/>
            <person name="Park S.H."/>
            <person name="Joo B.M."/>
            <person name="Park S.J."/>
            <person name="Kim M.K."/>
        </authorList>
    </citation>
    <scope>NUCLEOTIDE SEQUENCE [LARGE SCALE GENOMIC DNA]</scope>
    <source>
        <strain evidence="2 3">DG5A</strain>
    </source>
</reference>
<proteinExistence type="predicted"/>
<evidence type="ECO:0000313" key="3">
    <source>
        <dbReference type="Proteomes" id="UP000033054"/>
    </source>
</evidence>
<evidence type="ECO:0000256" key="1">
    <source>
        <dbReference type="SAM" id="MobiDB-lite"/>
    </source>
</evidence>
<dbReference type="Proteomes" id="UP000033054">
    <property type="component" value="Chromosome"/>
</dbReference>
<feature type="compositionally biased region" description="Basic residues" evidence="1">
    <location>
        <begin position="39"/>
        <end position="48"/>
    </location>
</feature>
<sequence>MNEELKIMYGLLALLLASGLLTYLTRNLNPTPVNEAIGKKKHNKKRRPKSELQLLRDQDTPLFRQEGPSPLRPNATKSIL</sequence>
<feature type="region of interest" description="Disordered" evidence="1">
    <location>
        <begin position="31"/>
        <end position="80"/>
    </location>
</feature>
<name>A0A0E3ZUX2_9BACT</name>
<dbReference type="STRING" id="1379870.SD10_07540"/>